<dbReference type="CDD" id="cd06085">
    <property type="entry name" value="KOW_Spt5_5"/>
    <property type="match status" value="1"/>
</dbReference>
<dbReference type="Pfam" id="PF03439">
    <property type="entry name" value="Spt5-NGN"/>
    <property type="match status" value="1"/>
</dbReference>
<protein>
    <recommendedName>
        <fullName evidence="3">Transcription elongation factor SPT5</fullName>
    </recommendedName>
    <alternativeName>
        <fullName evidence="10 11">Chromatin Elongation factor SPT5</fullName>
    </alternativeName>
    <alternativeName>
        <fullName evidence="4">Transcription elongation factor spt5</fullName>
    </alternativeName>
</protein>
<feature type="compositionally biased region" description="Acidic residues" evidence="12">
    <location>
        <begin position="454"/>
        <end position="470"/>
    </location>
</feature>
<evidence type="ECO:0000256" key="5">
    <source>
        <dbReference type="ARBA" id="ARBA00022664"/>
    </source>
</evidence>
<dbReference type="OrthoDB" id="28901at2759"/>
<dbReference type="GO" id="GO:0032044">
    <property type="term" value="C:DSIF complex"/>
    <property type="evidence" value="ECO:0007669"/>
    <property type="project" value="TreeGrafter"/>
</dbReference>
<dbReference type="PANTHER" id="PTHR11125:SF7">
    <property type="entry name" value="TRANSCRIPTION ELONGATION FACTOR SPT5"/>
    <property type="match status" value="1"/>
</dbReference>
<evidence type="ECO:0000256" key="1">
    <source>
        <dbReference type="ARBA" id="ARBA00004123"/>
    </source>
</evidence>
<dbReference type="Proteomes" id="UP000308768">
    <property type="component" value="Unassembled WGS sequence"/>
</dbReference>
<dbReference type="InterPro" id="IPR008991">
    <property type="entry name" value="Translation_prot_SH3-like_sf"/>
</dbReference>
<dbReference type="InterPro" id="IPR041975">
    <property type="entry name" value="KOW_Spt5_2"/>
</dbReference>
<comment type="function">
    <text evidence="8">The SPT4-SPT5 complex mediates both activation and inhibition of transcription elongation, and plays a role in pre-mRNA processing. This complex seems to be important for the stability of the RNA polymerase II elongation machinery on the chromatin template but not for the inherent ability of this machinery to translocate down the gene.</text>
</comment>
<dbReference type="SMART" id="SM00738">
    <property type="entry name" value="NGN"/>
    <property type="match status" value="1"/>
</dbReference>
<evidence type="ECO:0000259" key="13">
    <source>
        <dbReference type="SMART" id="SM00738"/>
    </source>
</evidence>
<evidence type="ECO:0000256" key="6">
    <source>
        <dbReference type="ARBA" id="ARBA00023163"/>
    </source>
</evidence>
<feature type="region of interest" description="Disordered" evidence="12">
    <location>
        <begin position="1141"/>
        <end position="1167"/>
    </location>
</feature>
<evidence type="ECO:0000256" key="12">
    <source>
        <dbReference type="SAM" id="MobiDB-lite"/>
    </source>
</evidence>
<dbReference type="InterPro" id="IPR036291">
    <property type="entry name" value="NAD(P)-bd_dom_sf"/>
</dbReference>
<keyword evidence="17" id="KW-1185">Reference proteome</keyword>
<dbReference type="InterPro" id="IPR039385">
    <property type="entry name" value="NGN_Euk"/>
</dbReference>
<feature type="domain" description="KOW" evidence="14">
    <location>
        <begin position="732"/>
        <end position="759"/>
    </location>
</feature>
<dbReference type="SUPFAM" id="SSF51735">
    <property type="entry name" value="NAD(P)-binding Rossmann-fold domains"/>
    <property type="match status" value="1"/>
</dbReference>
<dbReference type="InterPro" id="IPR013154">
    <property type="entry name" value="ADH-like_N"/>
</dbReference>
<feature type="domain" description="KOW" evidence="14">
    <location>
        <begin position="903"/>
        <end position="930"/>
    </location>
</feature>
<feature type="compositionally biased region" description="Acidic residues" evidence="12">
    <location>
        <begin position="540"/>
        <end position="559"/>
    </location>
</feature>
<dbReference type="GO" id="GO:0003729">
    <property type="term" value="F:mRNA binding"/>
    <property type="evidence" value="ECO:0007669"/>
    <property type="project" value="TreeGrafter"/>
</dbReference>
<dbReference type="SMART" id="SM00739">
    <property type="entry name" value="KOW"/>
    <property type="match status" value="5"/>
</dbReference>
<name>A0A4U0W606_9PEZI</name>
<dbReference type="InterPro" id="IPR036735">
    <property type="entry name" value="NGN_dom_sf"/>
</dbReference>
<dbReference type="Gene3D" id="2.30.30.30">
    <property type="match status" value="3"/>
</dbReference>
<dbReference type="CDD" id="cd06083">
    <property type="entry name" value="KOW_Spt5_3"/>
    <property type="match status" value="1"/>
</dbReference>
<dbReference type="GO" id="GO:0006397">
    <property type="term" value="P:mRNA processing"/>
    <property type="evidence" value="ECO:0007669"/>
    <property type="project" value="UniProtKB-KW"/>
</dbReference>
<feature type="compositionally biased region" description="Polar residues" evidence="12">
    <location>
        <begin position="380"/>
        <end position="401"/>
    </location>
</feature>
<feature type="compositionally biased region" description="Basic and acidic residues" evidence="12">
    <location>
        <begin position="443"/>
        <end position="453"/>
    </location>
</feature>
<dbReference type="FunFam" id="2.30.30.30:FF:000029">
    <property type="entry name" value="Transcription elongation factor SPT5"/>
    <property type="match status" value="1"/>
</dbReference>
<keyword evidence="6" id="KW-0804">Transcription</keyword>
<dbReference type="Pfam" id="PF23037">
    <property type="entry name" value="KOWx_SPT5"/>
    <property type="match status" value="1"/>
</dbReference>
<dbReference type="InterPro" id="IPR022581">
    <property type="entry name" value="Spt5_N"/>
</dbReference>
<feature type="region of interest" description="Disordered" evidence="12">
    <location>
        <begin position="380"/>
        <end position="585"/>
    </location>
</feature>
<feature type="domain" description="KOW" evidence="14">
    <location>
        <begin position="956"/>
        <end position="984"/>
    </location>
</feature>
<dbReference type="Pfam" id="PF08240">
    <property type="entry name" value="ADH_N"/>
    <property type="match status" value="1"/>
</dbReference>
<evidence type="ECO:0000256" key="4">
    <source>
        <dbReference type="ARBA" id="ARBA00021370"/>
    </source>
</evidence>
<evidence type="ECO:0000256" key="11">
    <source>
        <dbReference type="ARBA" id="ARBA00031006"/>
    </source>
</evidence>
<dbReference type="SUPFAM" id="SSF50104">
    <property type="entry name" value="Translation proteins SH3-like domain"/>
    <property type="match status" value="1"/>
</dbReference>
<dbReference type="PANTHER" id="PTHR11125">
    <property type="entry name" value="SUPPRESSOR OF TY 5"/>
    <property type="match status" value="1"/>
</dbReference>
<dbReference type="Gene3D" id="3.90.180.10">
    <property type="entry name" value="Medium-chain alcohol dehydrogenases, catalytic domain"/>
    <property type="match status" value="1"/>
</dbReference>
<feature type="non-terminal residue" evidence="16">
    <location>
        <position position="1232"/>
    </location>
</feature>
<feature type="domain" description="KOW" evidence="14">
    <location>
        <begin position="1170"/>
        <end position="1197"/>
    </location>
</feature>
<dbReference type="Pfam" id="PF23291">
    <property type="entry name" value="KOW4_SPT5"/>
    <property type="match status" value="1"/>
</dbReference>
<dbReference type="InterPro" id="IPR041973">
    <property type="entry name" value="KOW_Spt5_1"/>
</dbReference>
<dbReference type="Pfam" id="PF23042">
    <property type="entry name" value="KOW1_SPT5"/>
    <property type="match status" value="1"/>
</dbReference>
<dbReference type="SMART" id="SM00829">
    <property type="entry name" value="PKS_ER"/>
    <property type="match status" value="1"/>
</dbReference>
<dbReference type="STRING" id="331657.A0A4U0W606"/>
<evidence type="ECO:0000256" key="2">
    <source>
        <dbReference type="ARBA" id="ARBA00006956"/>
    </source>
</evidence>
<dbReference type="InterPro" id="IPR006645">
    <property type="entry name" value="NGN-like_dom"/>
</dbReference>
<reference evidence="16 17" key="1">
    <citation type="submission" date="2017-03" db="EMBL/GenBank/DDBJ databases">
        <title>Genomes of endolithic fungi from Antarctica.</title>
        <authorList>
            <person name="Coleine C."/>
            <person name="Masonjones S."/>
            <person name="Stajich J.E."/>
        </authorList>
    </citation>
    <scope>NUCLEOTIDE SEQUENCE [LARGE SCALE GENOMIC DNA]</scope>
    <source>
        <strain evidence="16 17">CCFEE 5187</strain>
    </source>
</reference>
<evidence type="ECO:0000256" key="7">
    <source>
        <dbReference type="ARBA" id="ARBA00023242"/>
    </source>
</evidence>
<dbReference type="InterPro" id="IPR013149">
    <property type="entry name" value="ADH-like_C"/>
</dbReference>
<accession>A0A4U0W606</accession>
<dbReference type="FunFam" id="3.30.70.940:FF:000005">
    <property type="entry name" value="Transcription elongation factor SPT5"/>
    <property type="match status" value="1"/>
</dbReference>
<dbReference type="Gene3D" id="3.40.50.720">
    <property type="entry name" value="NAD(P)-binding Rossmann-like Domain"/>
    <property type="match status" value="1"/>
</dbReference>
<feature type="domain" description="KOW" evidence="14">
    <location>
        <begin position="1079"/>
        <end position="1104"/>
    </location>
</feature>
<feature type="domain" description="NusG-like N-terminal" evidence="13">
    <location>
        <begin position="637"/>
        <end position="728"/>
    </location>
</feature>
<comment type="similarity">
    <text evidence="2">Belongs to the SPT5 family.</text>
</comment>
<dbReference type="InterPro" id="IPR057936">
    <property type="entry name" value="KOWx_Spt5"/>
</dbReference>
<feature type="compositionally biased region" description="Acidic residues" evidence="12">
    <location>
        <begin position="484"/>
        <end position="520"/>
    </location>
</feature>
<proteinExistence type="inferred from homology"/>
<dbReference type="CDD" id="cd06084">
    <property type="entry name" value="KOW_Spt5_4"/>
    <property type="match status" value="1"/>
</dbReference>
<dbReference type="AlphaFoldDB" id="A0A4U0W606"/>
<dbReference type="InterPro" id="IPR020843">
    <property type="entry name" value="ER"/>
</dbReference>
<evidence type="ECO:0000256" key="3">
    <source>
        <dbReference type="ARBA" id="ARBA00020181"/>
    </source>
</evidence>
<feature type="domain" description="Enoyl reductase (ER)" evidence="15">
    <location>
        <begin position="11"/>
        <end position="330"/>
    </location>
</feature>
<evidence type="ECO:0000256" key="10">
    <source>
        <dbReference type="ARBA" id="ARBA00029865"/>
    </source>
</evidence>
<comment type="subcellular location">
    <subcellularLocation>
        <location evidence="1">Nucleus</location>
    </subcellularLocation>
</comment>
<evidence type="ECO:0000256" key="8">
    <source>
        <dbReference type="ARBA" id="ARBA00024691"/>
    </source>
</evidence>
<dbReference type="Gene3D" id="3.30.70.940">
    <property type="entry name" value="NusG, N-terminal domain"/>
    <property type="match status" value="1"/>
</dbReference>
<dbReference type="InterPro" id="IPR041976">
    <property type="entry name" value="KOW_Spt5_3"/>
</dbReference>
<dbReference type="InterPro" id="IPR005100">
    <property type="entry name" value="NGN-domain"/>
</dbReference>
<dbReference type="GO" id="GO:0032784">
    <property type="term" value="P:regulation of DNA-templated transcription elongation"/>
    <property type="evidence" value="ECO:0007669"/>
    <property type="project" value="InterPro"/>
</dbReference>
<evidence type="ECO:0000259" key="15">
    <source>
        <dbReference type="SMART" id="SM00829"/>
    </source>
</evidence>
<dbReference type="EMBL" id="NAJN01002100">
    <property type="protein sequence ID" value="TKA57850.1"/>
    <property type="molecule type" value="Genomic_DNA"/>
</dbReference>
<dbReference type="Pfam" id="PF23290">
    <property type="entry name" value="KOW5_SPT5"/>
    <property type="match status" value="1"/>
</dbReference>
<comment type="caution">
    <text evidence="16">The sequence shown here is derived from an EMBL/GenBank/DDBJ whole genome shotgun (WGS) entry which is preliminary data.</text>
</comment>
<dbReference type="InterPro" id="IPR011032">
    <property type="entry name" value="GroES-like_sf"/>
</dbReference>
<dbReference type="InterPro" id="IPR039659">
    <property type="entry name" value="SPT5"/>
</dbReference>
<dbReference type="CDD" id="cd06081">
    <property type="entry name" value="KOW_Spt5_1"/>
    <property type="match status" value="1"/>
</dbReference>
<dbReference type="GO" id="GO:0006357">
    <property type="term" value="P:regulation of transcription by RNA polymerase II"/>
    <property type="evidence" value="ECO:0007669"/>
    <property type="project" value="InterPro"/>
</dbReference>
<dbReference type="InterPro" id="IPR041977">
    <property type="entry name" value="KOW_Spt5_4"/>
</dbReference>
<evidence type="ECO:0000313" key="17">
    <source>
        <dbReference type="Proteomes" id="UP000308768"/>
    </source>
</evidence>
<keyword evidence="5" id="KW-0507">mRNA processing</keyword>
<dbReference type="CDD" id="cd09888">
    <property type="entry name" value="NGN_Euk"/>
    <property type="match status" value="1"/>
</dbReference>
<dbReference type="GO" id="GO:0006368">
    <property type="term" value="P:transcription elongation by RNA polymerase II"/>
    <property type="evidence" value="ECO:0007669"/>
    <property type="project" value="TreeGrafter"/>
</dbReference>
<dbReference type="GO" id="GO:0000785">
    <property type="term" value="C:chromatin"/>
    <property type="evidence" value="ECO:0007669"/>
    <property type="project" value="UniProtKB-ARBA"/>
</dbReference>
<dbReference type="Pfam" id="PF00107">
    <property type="entry name" value="ADH_zinc_N"/>
    <property type="match status" value="1"/>
</dbReference>
<gene>
    <name evidence="16" type="ORF">B0A49_11444</name>
</gene>
<dbReference type="SUPFAM" id="SSF50129">
    <property type="entry name" value="GroES-like"/>
    <property type="match status" value="1"/>
</dbReference>
<organism evidence="16 17">
    <name type="scientific">Cryomyces minteri</name>
    <dbReference type="NCBI Taxonomy" id="331657"/>
    <lineage>
        <taxon>Eukaryota</taxon>
        <taxon>Fungi</taxon>
        <taxon>Dikarya</taxon>
        <taxon>Ascomycota</taxon>
        <taxon>Pezizomycotina</taxon>
        <taxon>Dothideomycetes</taxon>
        <taxon>Dothideomycetes incertae sedis</taxon>
        <taxon>Cryomyces</taxon>
    </lineage>
</organism>
<sequence>MKAIVVDHFLSSHNELSVSSIPTTKHWSPSSVLIRVSHVSPQYVDLLYARGLHQNNSPRGHVHPPFVLGYDFAGTVISCPAFSAFKPGDDVYGSALGAFAEVVVADEMSIRRVSRELGNAGAAALVGGMTSYAAVVAIAEVRASDTVLVIGAAGGLGVVACQVAAACGAHVIGVVGSAAKANVLRQEVGVEDVAGYNKEGWEKRIIDFTEDDRGVGVVIDVVGKVESGLRCLRYGGRIVVLGFAGREGNMEAVKMNRILLKGASVIGYRYGEHGRRFPQETAALLDGFNEMVTNGKIKPIIYTEKYTGLEDVPRAMNDLAERKVWGKAVIAINPEIEKPKFAAAATLLDLELLTESAHASTAPDFLFSYNSLATSPSRLPQLLKTSRPSPSSNDSNITSAMSGFLNEDFGGSESEDDDFNPAPAVESDNEDAEDTNATQRRASKSEEPRRNAPENDEDEDDAKAEADDAPLENKLSRRQSRGGDEEDNEDEAGANDDAGADEDDEERDEEEEEDDEDEEEVTGHRRKRHKRDARLQFIDVEAEVDDEDEEDAEDDEDVPGDQFIADTHPDDLLDLPAGAEKDDQRHRELDRQRELLASMDAEKQAAAFQERYGQRKRAAAADSAIVPQRLLLPSVEDPTIWGVRCKLGKEREIVFAIMKRLEDRANTREPLAISAAFERGGSMAGYVYVEARKQADVMTAVDGLQFAYPRTNMILVPINEMPDLLRTKKSKSLEPGMYVRIKRGKYAGDLAQVEEVETNGLDITVKIVPRLDYGQSEDANAPMIDNRVSGALAKRKRQGALGSNNFASRPPQRLFSEIEAKKKHSKFLSALSSLSSKQWTYLNDTYIDGFLIKDMKVNHLQTEDVNPTLEEVTKFAAGAEDGTENLDLTALAATLKASTAAADFLPGDMVEIYDGEQRGVFGKAISVHSDIVKLRVTEGELKGQTVDAPVKGLRKLFKEGDHVKIIGGSKYFDEVGMVVKVRDDRVTLLTDSNQAEITVFSKDLREATDSGGAMGVSKYDLFDLVQLDASTVACVIKVDRGSLRVLTQDGSVRMLLPSNIPNKLEHRRFAVATDRDGSEIRIDDTIKEYGGEQKQGRVLHIHRNFLFAQNRQQTENAGVFVVRTSNVTTVAAKGGTAANAGPDLSKMNPALQRNGANGTAMAPPKSFGREKMIGKTVTVKKGPHKGLLGIVKDTTDDSARVELHTKNKTITVKKDTLAIKDPITGAPADFRG</sequence>
<dbReference type="InterPro" id="IPR014722">
    <property type="entry name" value="Rib_uL2_dom2"/>
</dbReference>
<dbReference type="Pfam" id="PF11942">
    <property type="entry name" value="Spt5_N"/>
    <property type="match status" value="1"/>
</dbReference>
<dbReference type="InterPro" id="IPR041978">
    <property type="entry name" value="KOW_Spt5_5"/>
</dbReference>
<dbReference type="InterPro" id="IPR005824">
    <property type="entry name" value="KOW"/>
</dbReference>
<dbReference type="CDD" id="cd06082">
    <property type="entry name" value="KOW_Spt5_2"/>
    <property type="match status" value="1"/>
</dbReference>
<keyword evidence="7" id="KW-0539">Nucleus</keyword>
<dbReference type="FunFam" id="2.30.30.30:FF:000018">
    <property type="entry name" value="Transcription elongation factor SPT5"/>
    <property type="match status" value="1"/>
</dbReference>
<dbReference type="Pfam" id="PF23284">
    <property type="entry name" value="KOW2_Spt5"/>
    <property type="match status" value="1"/>
</dbReference>
<evidence type="ECO:0000256" key="9">
    <source>
        <dbReference type="ARBA" id="ARBA00025870"/>
    </source>
</evidence>
<evidence type="ECO:0000313" key="16">
    <source>
        <dbReference type="EMBL" id="TKA57850.1"/>
    </source>
</evidence>
<evidence type="ECO:0000259" key="14">
    <source>
        <dbReference type="SMART" id="SM00739"/>
    </source>
</evidence>
<dbReference type="GO" id="GO:0016491">
    <property type="term" value="F:oxidoreductase activity"/>
    <property type="evidence" value="ECO:0007669"/>
    <property type="project" value="InterPro"/>
</dbReference>
<comment type="subunit">
    <text evidence="9">Component of the SPT4-SPT5 complex. Interacts with RNA polymerase II.</text>
</comment>